<dbReference type="AlphaFoldDB" id="A0A346NQP4"/>
<organism evidence="2 3">
    <name type="scientific">Salinimonas sediminis</name>
    <dbReference type="NCBI Taxonomy" id="2303538"/>
    <lineage>
        <taxon>Bacteria</taxon>
        <taxon>Pseudomonadati</taxon>
        <taxon>Pseudomonadota</taxon>
        <taxon>Gammaproteobacteria</taxon>
        <taxon>Alteromonadales</taxon>
        <taxon>Alteromonadaceae</taxon>
        <taxon>Alteromonas/Salinimonas group</taxon>
        <taxon>Salinimonas</taxon>
    </lineage>
</organism>
<evidence type="ECO:0000313" key="3">
    <source>
        <dbReference type="Proteomes" id="UP000262073"/>
    </source>
</evidence>
<proteinExistence type="predicted"/>
<accession>A0A346NQP4</accession>
<reference evidence="2 3" key="1">
    <citation type="submission" date="2018-08" db="EMBL/GenBank/DDBJ databases">
        <title>Salinimonas sediminis sp. nov., a piezophilic bacterium isolated from a deep-sea sediment sample from the New Britain Trench.</title>
        <authorList>
            <person name="Cao J."/>
        </authorList>
    </citation>
    <scope>NUCLEOTIDE SEQUENCE [LARGE SCALE GENOMIC DNA]</scope>
    <source>
        <strain evidence="2 3">N102</strain>
    </source>
</reference>
<keyword evidence="1" id="KW-0175">Coiled coil</keyword>
<sequence>MNEQHTQLSNFLHTDFNDSTMQKIQLYQTQVELERKFKRLDETLKELDKKNIELNKLKSKYKLQIKRNDALSIAFNKSKHIELSLVYILRRFKIPKLSRAGRNLVALVSKEPSSVKPVNGDESDIELLLNSDYFDSYWYLNKYKDVDDAKVSPARHFLSHAKAELRNPSVKFSTLHYLRNNPDVALENINPLIHYLRFGRYEGRKVFKVL</sequence>
<dbReference type="KEGG" id="salm:D0Y50_16695"/>
<gene>
    <name evidence="2" type="ORF">D0Y50_16695</name>
</gene>
<dbReference type="OrthoDB" id="7068720at2"/>
<evidence type="ECO:0000256" key="1">
    <source>
        <dbReference type="SAM" id="Coils"/>
    </source>
</evidence>
<dbReference type="Proteomes" id="UP000262073">
    <property type="component" value="Chromosome"/>
</dbReference>
<name>A0A346NQP4_9ALTE</name>
<feature type="coiled-coil region" evidence="1">
    <location>
        <begin position="30"/>
        <end position="64"/>
    </location>
</feature>
<dbReference type="EMBL" id="CP031769">
    <property type="protein sequence ID" value="AXR07851.1"/>
    <property type="molecule type" value="Genomic_DNA"/>
</dbReference>
<dbReference type="RefSeq" id="WP_117318108.1">
    <property type="nucleotide sequence ID" value="NZ_CP031769.1"/>
</dbReference>
<keyword evidence="3" id="KW-1185">Reference proteome</keyword>
<evidence type="ECO:0000313" key="2">
    <source>
        <dbReference type="EMBL" id="AXR07851.1"/>
    </source>
</evidence>
<protein>
    <submittedName>
        <fullName evidence="2">Uncharacterized protein</fullName>
    </submittedName>
</protein>